<evidence type="ECO:0000313" key="8">
    <source>
        <dbReference type="EMBL" id="KRN77436.1"/>
    </source>
</evidence>
<dbReference type="SUPFAM" id="SSF51905">
    <property type="entry name" value="FAD/NAD(P)-binding domain"/>
    <property type="match status" value="1"/>
</dbReference>
<comment type="cofactor">
    <cofactor evidence="4">
        <name>FAD</name>
        <dbReference type="ChEBI" id="CHEBI:57692"/>
    </cofactor>
    <text evidence="4">Binds 1 FAD per subunit.</text>
</comment>
<evidence type="ECO:0000256" key="5">
    <source>
        <dbReference type="PIRSR" id="PIRSR000350-4"/>
    </source>
</evidence>
<feature type="binding site" evidence="4">
    <location>
        <position position="301"/>
    </location>
    <ligand>
        <name>FAD</name>
        <dbReference type="ChEBI" id="CHEBI:57692"/>
    </ligand>
</feature>
<evidence type="ECO:0000256" key="1">
    <source>
        <dbReference type="ARBA" id="ARBA00007532"/>
    </source>
</evidence>
<evidence type="ECO:0000259" key="7">
    <source>
        <dbReference type="Pfam" id="PF07992"/>
    </source>
</evidence>
<dbReference type="InterPro" id="IPR001100">
    <property type="entry name" value="Pyr_nuc-diS_OxRdtase"/>
</dbReference>
<dbReference type="OrthoDB" id="9800167at2"/>
<dbReference type="Gene3D" id="3.30.390.30">
    <property type="match status" value="1"/>
</dbReference>
<dbReference type="PANTHER" id="PTHR43014">
    <property type="entry name" value="MERCURIC REDUCTASE"/>
    <property type="match status" value="1"/>
</dbReference>
<feature type="domain" description="Pyridine nucleotide-disulphide oxidoreductase dimerisation" evidence="6">
    <location>
        <begin position="338"/>
        <end position="443"/>
    </location>
</feature>
<evidence type="ECO:0000259" key="6">
    <source>
        <dbReference type="Pfam" id="PF02852"/>
    </source>
</evidence>
<dbReference type="GO" id="GO:0000166">
    <property type="term" value="F:nucleotide binding"/>
    <property type="evidence" value="ECO:0007669"/>
    <property type="project" value="UniProtKB-KW"/>
</dbReference>
<dbReference type="PIRSF" id="PIRSF000350">
    <property type="entry name" value="Mercury_reductase_MerA"/>
    <property type="match status" value="1"/>
</dbReference>
<feature type="disulfide bond" description="Redox-active" evidence="5">
    <location>
        <begin position="41"/>
        <end position="46"/>
    </location>
</feature>
<dbReference type="Gene3D" id="3.50.50.60">
    <property type="entry name" value="FAD/NAD(P)-binding domain"/>
    <property type="match status" value="2"/>
</dbReference>
<name>A0A0R2JR74_9LACO</name>
<keyword evidence="4" id="KW-0547">Nucleotide-binding</keyword>
<sequence length="448" mass="48476">MRYDYDVVVIGGGPAGQQVAYALADKKRVLIVENDLWGGTCPNRGCDPKKMLYGVVEAKRQTSLYQTKGLARTAELTVDWPAMIDFKDSYTSKIPGATEGGLRQANIHHNRGTAKLLSNHAIDLEGEELSADKIIIATGAKAAVPNIPGAEFIEISDDFLNEKVFPEKIAIIGAGYVAIELANIAVTAGVEVHVFQRDHEILKAFPAEYTKQVADNLIQKGVHFHWNAHVTRVEKTANELEVSTDDETVAGFKHVYAATGRPANVAALDLSAAGVEMAETGGVKVNEYLQTTVENIYAIGDVAASPAPKLTPVAGIEGRYVAKLISGEISEPIHYPTIAQLVFAGPELGQVGVSLDVAKKNPAEYEIKVYDLSGWYTYNRIQDVSAQTSVVVNHDSGMIVGATVLATNAEELLNYFAEMIANGHTSEDLNKWVPVYPSVASDLQYLYE</sequence>
<dbReference type="PANTHER" id="PTHR43014:SF5">
    <property type="entry name" value="GLUTATHIONE REDUCTASE (NADPH)"/>
    <property type="match status" value="1"/>
</dbReference>
<dbReference type="PATRIC" id="fig|1620.3.peg.1517"/>
<dbReference type="InterPro" id="IPR004099">
    <property type="entry name" value="Pyr_nucl-diS_OxRdtase_dimer"/>
</dbReference>
<keyword evidence="2" id="KW-0285">Flavoprotein</keyword>
<reference evidence="8 9" key="1">
    <citation type="journal article" date="2015" name="Genome Announc.">
        <title>Expanding the biotechnology potential of lactobacilli through comparative genomics of 213 strains and associated genera.</title>
        <authorList>
            <person name="Sun Z."/>
            <person name="Harris H.M."/>
            <person name="McCann A."/>
            <person name="Guo C."/>
            <person name="Argimon S."/>
            <person name="Zhang W."/>
            <person name="Yang X."/>
            <person name="Jeffery I.B."/>
            <person name="Cooney J.C."/>
            <person name="Kagawa T.F."/>
            <person name="Liu W."/>
            <person name="Song Y."/>
            <person name="Salvetti E."/>
            <person name="Wrobel A."/>
            <person name="Rasinkangas P."/>
            <person name="Parkhill J."/>
            <person name="Rea M.C."/>
            <person name="O'Sullivan O."/>
            <person name="Ritari J."/>
            <person name="Douillard F.P."/>
            <person name="Paul Ross R."/>
            <person name="Yang R."/>
            <person name="Briner A.E."/>
            <person name="Felis G.E."/>
            <person name="de Vos W.M."/>
            <person name="Barrangou R."/>
            <person name="Klaenhammer T.R."/>
            <person name="Caufield P.W."/>
            <person name="Cui Y."/>
            <person name="Zhang H."/>
            <person name="O'Toole P.W."/>
        </authorList>
    </citation>
    <scope>NUCLEOTIDE SEQUENCE [LARGE SCALE GENOMIC DNA]</scope>
    <source>
        <strain evidence="8 9">DSM 20014</strain>
    </source>
</reference>
<dbReference type="Pfam" id="PF07992">
    <property type="entry name" value="Pyr_redox_2"/>
    <property type="match status" value="1"/>
</dbReference>
<dbReference type="SUPFAM" id="SSF55424">
    <property type="entry name" value="FAD/NAD-linked reductases, dimerisation (C-terminal) domain"/>
    <property type="match status" value="1"/>
</dbReference>
<dbReference type="PRINTS" id="PR00411">
    <property type="entry name" value="PNDRDTASEI"/>
</dbReference>
<keyword evidence="9" id="KW-1185">Reference proteome</keyword>
<dbReference type="InterPro" id="IPR036188">
    <property type="entry name" value="FAD/NAD-bd_sf"/>
</dbReference>
<dbReference type="AlphaFoldDB" id="A0A0R2JR74"/>
<evidence type="ECO:0000256" key="3">
    <source>
        <dbReference type="ARBA" id="ARBA00022827"/>
    </source>
</evidence>
<accession>A0A0R2JR74</accession>
<gene>
    <name evidence="8" type="ORF">IV67_GL001487</name>
</gene>
<dbReference type="PRINTS" id="PR00368">
    <property type="entry name" value="FADPNR"/>
</dbReference>
<feature type="domain" description="FAD/NAD(P)-binding" evidence="7">
    <location>
        <begin position="5"/>
        <end position="317"/>
    </location>
</feature>
<dbReference type="EMBL" id="JQCD01000018">
    <property type="protein sequence ID" value="KRN77436.1"/>
    <property type="molecule type" value="Genomic_DNA"/>
</dbReference>
<proteinExistence type="inferred from homology"/>
<feature type="binding site" evidence="4">
    <location>
        <begin position="173"/>
        <end position="180"/>
    </location>
    <ligand>
        <name>NAD(+)</name>
        <dbReference type="ChEBI" id="CHEBI:57540"/>
    </ligand>
</feature>
<keyword evidence="4" id="KW-0520">NAD</keyword>
<dbReference type="Pfam" id="PF02852">
    <property type="entry name" value="Pyr_redox_dim"/>
    <property type="match status" value="1"/>
</dbReference>
<keyword evidence="3 4" id="KW-0274">FAD</keyword>
<feature type="binding site" evidence="4">
    <location>
        <position position="260"/>
    </location>
    <ligand>
        <name>NAD(+)</name>
        <dbReference type="ChEBI" id="CHEBI:57540"/>
    </ligand>
</feature>
<organism evidence="8 9">
    <name type="scientific">Weissella minor</name>
    <dbReference type="NCBI Taxonomy" id="1620"/>
    <lineage>
        <taxon>Bacteria</taxon>
        <taxon>Bacillati</taxon>
        <taxon>Bacillota</taxon>
        <taxon>Bacilli</taxon>
        <taxon>Lactobacillales</taxon>
        <taxon>Lactobacillaceae</taxon>
        <taxon>Weissella</taxon>
    </lineage>
</organism>
<dbReference type="GO" id="GO:0016491">
    <property type="term" value="F:oxidoreductase activity"/>
    <property type="evidence" value="ECO:0007669"/>
    <property type="project" value="InterPro"/>
</dbReference>
<dbReference type="Proteomes" id="UP000051673">
    <property type="component" value="Unassembled WGS sequence"/>
</dbReference>
<dbReference type="STRING" id="1620.IV67_GL001487"/>
<evidence type="ECO:0000313" key="9">
    <source>
        <dbReference type="Proteomes" id="UP000051673"/>
    </source>
</evidence>
<dbReference type="InterPro" id="IPR023753">
    <property type="entry name" value="FAD/NAD-binding_dom"/>
</dbReference>
<dbReference type="RefSeq" id="WP_057786472.1">
    <property type="nucleotide sequence ID" value="NZ_JQCD01000018.1"/>
</dbReference>
<comment type="caution">
    <text evidence="8">The sequence shown here is derived from an EMBL/GenBank/DDBJ whole genome shotgun (WGS) entry which is preliminary data.</text>
</comment>
<feature type="binding site" evidence="4">
    <location>
        <position position="50"/>
    </location>
    <ligand>
        <name>FAD</name>
        <dbReference type="ChEBI" id="CHEBI:57692"/>
    </ligand>
</feature>
<evidence type="ECO:0000256" key="2">
    <source>
        <dbReference type="ARBA" id="ARBA00022630"/>
    </source>
</evidence>
<dbReference type="InterPro" id="IPR016156">
    <property type="entry name" value="FAD/NAD-linked_Rdtase_dimer_sf"/>
</dbReference>
<comment type="similarity">
    <text evidence="1">Belongs to the class-I pyridine nucleotide-disulfide oxidoreductase family.</text>
</comment>
<evidence type="ECO:0000256" key="4">
    <source>
        <dbReference type="PIRSR" id="PIRSR000350-3"/>
    </source>
</evidence>
<protein>
    <submittedName>
        <fullName evidence="8">Glutathione reductase</fullName>
    </submittedName>
</protein>